<accession>A0A9X1YBN9</accession>
<proteinExistence type="predicted"/>
<dbReference type="AlphaFoldDB" id="A0A9X1YBN9"/>
<name>A0A9X1YBN9_9PROT</name>
<keyword evidence="2" id="KW-1185">Reference proteome</keyword>
<comment type="caution">
    <text evidence="1">The sequence shown here is derived from an EMBL/GenBank/DDBJ whole genome shotgun (WGS) entry which is preliminary data.</text>
</comment>
<gene>
    <name evidence="1" type="ORF">M0638_20660</name>
</gene>
<evidence type="ECO:0000313" key="1">
    <source>
        <dbReference type="EMBL" id="MCK8786787.1"/>
    </source>
</evidence>
<dbReference type="EMBL" id="JALPRX010000095">
    <property type="protein sequence ID" value="MCK8786787.1"/>
    <property type="molecule type" value="Genomic_DNA"/>
</dbReference>
<protein>
    <submittedName>
        <fullName evidence="1">Uncharacterized protein</fullName>
    </submittedName>
</protein>
<reference evidence="1" key="1">
    <citation type="submission" date="2022-04" db="EMBL/GenBank/DDBJ databases">
        <title>Roseomonas acroporae sp. nov., isolated from coral Acropora digitifera.</title>
        <authorList>
            <person name="Sun H."/>
        </authorList>
    </citation>
    <scope>NUCLEOTIDE SEQUENCE</scope>
    <source>
        <strain evidence="1">NAR14</strain>
    </source>
</reference>
<organism evidence="1 2">
    <name type="scientific">Roseomonas acroporae</name>
    <dbReference type="NCBI Taxonomy" id="2937791"/>
    <lineage>
        <taxon>Bacteria</taxon>
        <taxon>Pseudomonadati</taxon>
        <taxon>Pseudomonadota</taxon>
        <taxon>Alphaproteobacteria</taxon>
        <taxon>Acetobacterales</taxon>
        <taxon>Roseomonadaceae</taxon>
        <taxon>Roseomonas</taxon>
    </lineage>
</organism>
<evidence type="ECO:0000313" key="2">
    <source>
        <dbReference type="Proteomes" id="UP001139516"/>
    </source>
</evidence>
<dbReference type="Proteomes" id="UP001139516">
    <property type="component" value="Unassembled WGS sequence"/>
</dbReference>
<dbReference type="RefSeq" id="WP_248668900.1">
    <property type="nucleotide sequence ID" value="NZ_JALPRX010000095.1"/>
</dbReference>
<sequence length="305" mass="35096">MINILRLGNHRCGRSALKEPLSFPSYTRPTQGTIFCGGIAEDYDKCKTYGLIITARCDVMNEKTQIYNYLPVVPLDEWINRDGTLILTERLYGEISNRMRNVLRTADFSTSILDSQEPDIILKTLFPIVGDKKILGARKQFEGLCQKWEKIREAENLRALDAPFFHLSAIEPTLSERVVKELAQQKLSGYYFLKSIELDGDDAGYVVLLREVHHIRREIINTLIRHGIKYSDFEEMCRTQPIHKGLLNILRDDVAMAVSVLESPHVEHMMQIFSNLFGRIGIPDISPEYTQELCQRQPSFRRFSA</sequence>